<accession>A0AAP0KG58</accession>
<dbReference type="AlphaFoldDB" id="A0AAP0KG58"/>
<protein>
    <submittedName>
        <fullName evidence="2">Uncharacterized protein</fullName>
    </submittedName>
</protein>
<feature type="region of interest" description="Disordered" evidence="1">
    <location>
        <begin position="50"/>
        <end position="78"/>
    </location>
</feature>
<sequence>MTPFAAIPTTTSSTLPPTNPYKIFSVCCRADQRPSKIANLADSNMVASKQQNIGTAKKQTIGHQNSKTAESTESIIDR</sequence>
<proteinExistence type="predicted"/>
<evidence type="ECO:0000313" key="3">
    <source>
        <dbReference type="Proteomes" id="UP001420932"/>
    </source>
</evidence>
<evidence type="ECO:0000313" key="2">
    <source>
        <dbReference type="EMBL" id="KAK9151430.1"/>
    </source>
</evidence>
<name>A0AAP0KG58_9MAGN</name>
<dbReference type="EMBL" id="JBBNAF010000004">
    <property type="protein sequence ID" value="KAK9151430.1"/>
    <property type="molecule type" value="Genomic_DNA"/>
</dbReference>
<evidence type="ECO:0000256" key="1">
    <source>
        <dbReference type="SAM" id="MobiDB-lite"/>
    </source>
</evidence>
<gene>
    <name evidence="2" type="ORF">Syun_009739</name>
</gene>
<comment type="caution">
    <text evidence="2">The sequence shown here is derived from an EMBL/GenBank/DDBJ whole genome shotgun (WGS) entry which is preliminary data.</text>
</comment>
<keyword evidence="3" id="KW-1185">Reference proteome</keyword>
<organism evidence="2 3">
    <name type="scientific">Stephania yunnanensis</name>
    <dbReference type="NCBI Taxonomy" id="152371"/>
    <lineage>
        <taxon>Eukaryota</taxon>
        <taxon>Viridiplantae</taxon>
        <taxon>Streptophyta</taxon>
        <taxon>Embryophyta</taxon>
        <taxon>Tracheophyta</taxon>
        <taxon>Spermatophyta</taxon>
        <taxon>Magnoliopsida</taxon>
        <taxon>Ranunculales</taxon>
        <taxon>Menispermaceae</taxon>
        <taxon>Menispermoideae</taxon>
        <taxon>Cissampelideae</taxon>
        <taxon>Stephania</taxon>
    </lineage>
</organism>
<dbReference type="Proteomes" id="UP001420932">
    <property type="component" value="Unassembled WGS sequence"/>
</dbReference>
<reference evidence="2 3" key="1">
    <citation type="submission" date="2024-01" db="EMBL/GenBank/DDBJ databases">
        <title>Genome assemblies of Stephania.</title>
        <authorList>
            <person name="Yang L."/>
        </authorList>
    </citation>
    <scope>NUCLEOTIDE SEQUENCE [LARGE SCALE GENOMIC DNA]</scope>
    <source>
        <strain evidence="2">YNDBR</strain>
        <tissue evidence="2">Leaf</tissue>
    </source>
</reference>